<proteinExistence type="predicted"/>
<dbReference type="InParanoid" id="M4BBY8"/>
<dbReference type="AlphaFoldDB" id="M4BBY8"/>
<protein>
    <submittedName>
        <fullName evidence="1">Uncharacterized protein</fullName>
    </submittedName>
</protein>
<accession>M4BBY8</accession>
<reference evidence="2" key="1">
    <citation type="journal article" date="2010" name="Science">
        <title>Signatures of adaptation to obligate biotrophy in the Hyaloperonospora arabidopsidis genome.</title>
        <authorList>
            <person name="Baxter L."/>
            <person name="Tripathy S."/>
            <person name="Ishaque N."/>
            <person name="Boot N."/>
            <person name="Cabral A."/>
            <person name="Kemen E."/>
            <person name="Thines M."/>
            <person name="Ah-Fong A."/>
            <person name="Anderson R."/>
            <person name="Badejoko W."/>
            <person name="Bittner-Eddy P."/>
            <person name="Boore J.L."/>
            <person name="Chibucos M.C."/>
            <person name="Coates M."/>
            <person name="Dehal P."/>
            <person name="Delehaunty K."/>
            <person name="Dong S."/>
            <person name="Downton P."/>
            <person name="Dumas B."/>
            <person name="Fabro G."/>
            <person name="Fronick C."/>
            <person name="Fuerstenberg S.I."/>
            <person name="Fulton L."/>
            <person name="Gaulin E."/>
            <person name="Govers F."/>
            <person name="Hughes L."/>
            <person name="Humphray S."/>
            <person name="Jiang R.H."/>
            <person name="Judelson H."/>
            <person name="Kamoun S."/>
            <person name="Kyung K."/>
            <person name="Meijer H."/>
            <person name="Minx P."/>
            <person name="Morris P."/>
            <person name="Nelson J."/>
            <person name="Phuntumart V."/>
            <person name="Qutob D."/>
            <person name="Rehmany A."/>
            <person name="Rougon-Cardoso A."/>
            <person name="Ryden P."/>
            <person name="Torto-Alalibo T."/>
            <person name="Studholme D."/>
            <person name="Wang Y."/>
            <person name="Win J."/>
            <person name="Wood J."/>
            <person name="Clifton S.W."/>
            <person name="Rogers J."/>
            <person name="Van den Ackerveken G."/>
            <person name="Jones J.D."/>
            <person name="McDowell J.M."/>
            <person name="Beynon J."/>
            <person name="Tyler B.M."/>
        </authorList>
    </citation>
    <scope>NUCLEOTIDE SEQUENCE [LARGE SCALE GENOMIC DNA]</scope>
    <source>
        <strain evidence="2">Emoy2</strain>
    </source>
</reference>
<organism evidence="1 2">
    <name type="scientific">Hyaloperonospora arabidopsidis (strain Emoy2)</name>
    <name type="common">Downy mildew agent</name>
    <name type="synonym">Peronospora arabidopsidis</name>
    <dbReference type="NCBI Taxonomy" id="559515"/>
    <lineage>
        <taxon>Eukaryota</taxon>
        <taxon>Sar</taxon>
        <taxon>Stramenopiles</taxon>
        <taxon>Oomycota</taxon>
        <taxon>Peronosporomycetes</taxon>
        <taxon>Peronosporales</taxon>
        <taxon>Peronosporaceae</taxon>
        <taxon>Hyaloperonospora</taxon>
    </lineage>
</organism>
<dbReference type="VEuPathDB" id="FungiDB:HpaG803803"/>
<dbReference type="EnsemblProtists" id="HpaT803803">
    <property type="protein sequence ID" value="HpaP803803"/>
    <property type="gene ID" value="HpaG803803"/>
</dbReference>
<dbReference type="EMBL" id="JH598116">
    <property type="status" value="NOT_ANNOTATED_CDS"/>
    <property type="molecule type" value="Genomic_DNA"/>
</dbReference>
<dbReference type="Proteomes" id="UP000011713">
    <property type="component" value="Unassembled WGS sequence"/>
</dbReference>
<evidence type="ECO:0000313" key="2">
    <source>
        <dbReference type="Proteomes" id="UP000011713"/>
    </source>
</evidence>
<sequence length="59" mass="7044">MAAVSALVMLRIIALYNRQHDMRWYLDDSCSRQVFAAKRRQFLQEEAEKVDVQIKSREE</sequence>
<evidence type="ECO:0000313" key="1">
    <source>
        <dbReference type="EnsemblProtists" id="HpaP803803"/>
    </source>
</evidence>
<reference evidence="1" key="2">
    <citation type="submission" date="2015-06" db="UniProtKB">
        <authorList>
            <consortium name="EnsemblProtists"/>
        </authorList>
    </citation>
    <scope>IDENTIFICATION</scope>
    <source>
        <strain evidence="1">Emoy2</strain>
    </source>
</reference>
<dbReference type="HOGENOM" id="CLU_2965758_0_0_1"/>
<keyword evidence="2" id="KW-1185">Reference proteome</keyword>
<name>M4BBY8_HYAAE</name>